<dbReference type="InterPro" id="IPR006016">
    <property type="entry name" value="UspA"/>
</dbReference>
<dbReference type="SUPFAM" id="SSF52402">
    <property type="entry name" value="Adenine nucleotide alpha hydrolases-like"/>
    <property type="match status" value="2"/>
</dbReference>
<comment type="similarity">
    <text evidence="1">Belongs to the universal stress protein A family.</text>
</comment>
<evidence type="ECO:0000259" key="2">
    <source>
        <dbReference type="Pfam" id="PF00582"/>
    </source>
</evidence>
<name>A0AAW9S964_9BACT</name>
<sequence length="283" mass="32580">MKSILVPIDFSATSINALHYAIAIAKKLRSSITLFNSFQVPITTGINTPPVEYIETLTEEREQDHKNRLQKIIDDLEDPFYEDQSGKIQFVIQVLQGLATDMIEEVSELEDFDMIIMGTSGASGFNEFLWGSITAHVMDRIHIPMMAIPEKAQFQGFRHLVYATDFQDQDIENIDYLKVFCELFDAELTILHVNKDEKKASLESKKLHQLEENYWFTPVSQLHFKLIKNKSAEKGLLTFLKENNIDLIAVMPQHRGFIEGIFHSSVCKRLTYHSDTPVLVMWH</sequence>
<dbReference type="CDD" id="cd00293">
    <property type="entry name" value="USP-like"/>
    <property type="match status" value="2"/>
</dbReference>
<dbReference type="PANTHER" id="PTHR46268">
    <property type="entry name" value="STRESS RESPONSE PROTEIN NHAX"/>
    <property type="match status" value="1"/>
</dbReference>
<proteinExistence type="inferred from homology"/>
<dbReference type="Pfam" id="PF00582">
    <property type="entry name" value="Usp"/>
    <property type="match status" value="2"/>
</dbReference>
<feature type="domain" description="UspA" evidence="2">
    <location>
        <begin position="157"/>
        <end position="280"/>
    </location>
</feature>
<dbReference type="InterPro" id="IPR006015">
    <property type="entry name" value="Universal_stress_UspA"/>
</dbReference>
<dbReference type="AlphaFoldDB" id="A0AAW9S964"/>
<evidence type="ECO:0000313" key="4">
    <source>
        <dbReference type="Proteomes" id="UP001403385"/>
    </source>
</evidence>
<gene>
    <name evidence="3" type="ORF">AAG747_06010</name>
</gene>
<dbReference type="InterPro" id="IPR014729">
    <property type="entry name" value="Rossmann-like_a/b/a_fold"/>
</dbReference>
<dbReference type="PRINTS" id="PR01438">
    <property type="entry name" value="UNVRSLSTRESS"/>
</dbReference>
<comment type="caution">
    <text evidence="3">The sequence shown here is derived from an EMBL/GenBank/DDBJ whole genome shotgun (WGS) entry which is preliminary data.</text>
</comment>
<dbReference type="PANTHER" id="PTHR46268:SF6">
    <property type="entry name" value="UNIVERSAL STRESS PROTEIN UP12"/>
    <property type="match status" value="1"/>
</dbReference>
<keyword evidence="4" id="KW-1185">Reference proteome</keyword>
<accession>A0AAW9S964</accession>
<dbReference type="RefSeq" id="WP_346820239.1">
    <property type="nucleotide sequence ID" value="NZ_JBDKWZ010000003.1"/>
</dbReference>
<reference evidence="3 4" key="1">
    <citation type="submission" date="2024-04" db="EMBL/GenBank/DDBJ databases">
        <title>Novel genus in family Flammeovirgaceae.</title>
        <authorList>
            <person name="Nguyen T.H."/>
            <person name="Vuong T.Q."/>
            <person name="Le H."/>
            <person name="Kim S.-G."/>
        </authorList>
    </citation>
    <scope>NUCLEOTIDE SEQUENCE [LARGE SCALE GENOMIC DNA]</scope>
    <source>
        <strain evidence="3 4">JCM 23209</strain>
    </source>
</reference>
<dbReference type="Proteomes" id="UP001403385">
    <property type="component" value="Unassembled WGS sequence"/>
</dbReference>
<feature type="domain" description="UspA" evidence="2">
    <location>
        <begin position="1"/>
        <end position="149"/>
    </location>
</feature>
<protein>
    <submittedName>
        <fullName evidence="3">Universal stress protein</fullName>
    </submittedName>
</protein>
<evidence type="ECO:0000256" key="1">
    <source>
        <dbReference type="ARBA" id="ARBA00008791"/>
    </source>
</evidence>
<evidence type="ECO:0000313" key="3">
    <source>
        <dbReference type="EMBL" id="MEN7547451.1"/>
    </source>
</evidence>
<dbReference type="EMBL" id="JBDKWZ010000003">
    <property type="protein sequence ID" value="MEN7547451.1"/>
    <property type="molecule type" value="Genomic_DNA"/>
</dbReference>
<dbReference type="Gene3D" id="3.40.50.620">
    <property type="entry name" value="HUPs"/>
    <property type="match status" value="2"/>
</dbReference>
<organism evidence="3 4">
    <name type="scientific">Rapidithrix thailandica</name>
    <dbReference type="NCBI Taxonomy" id="413964"/>
    <lineage>
        <taxon>Bacteria</taxon>
        <taxon>Pseudomonadati</taxon>
        <taxon>Bacteroidota</taxon>
        <taxon>Cytophagia</taxon>
        <taxon>Cytophagales</taxon>
        <taxon>Flammeovirgaceae</taxon>
        <taxon>Rapidithrix</taxon>
    </lineage>
</organism>